<evidence type="ECO:0000313" key="2">
    <source>
        <dbReference type="EMBL" id="SVA82625.1"/>
    </source>
</evidence>
<keyword evidence="1" id="KW-0472">Membrane</keyword>
<keyword evidence="1" id="KW-1133">Transmembrane helix</keyword>
<dbReference type="EMBL" id="UINC01019505">
    <property type="protein sequence ID" value="SVA82625.1"/>
    <property type="molecule type" value="Genomic_DNA"/>
</dbReference>
<organism evidence="2">
    <name type="scientific">marine metagenome</name>
    <dbReference type="NCBI Taxonomy" id="408172"/>
    <lineage>
        <taxon>unclassified sequences</taxon>
        <taxon>metagenomes</taxon>
        <taxon>ecological metagenomes</taxon>
    </lineage>
</organism>
<evidence type="ECO:0000256" key="1">
    <source>
        <dbReference type="SAM" id="Phobius"/>
    </source>
</evidence>
<accession>A0A381Z022</accession>
<reference evidence="2" key="1">
    <citation type="submission" date="2018-05" db="EMBL/GenBank/DDBJ databases">
        <authorList>
            <person name="Lanie J.A."/>
            <person name="Ng W.-L."/>
            <person name="Kazmierczak K.M."/>
            <person name="Andrzejewski T.M."/>
            <person name="Davidsen T.M."/>
            <person name="Wayne K.J."/>
            <person name="Tettelin H."/>
            <person name="Glass J.I."/>
            <person name="Rusch D."/>
            <person name="Podicherti R."/>
            <person name="Tsui H.-C.T."/>
            <person name="Winkler M.E."/>
        </authorList>
    </citation>
    <scope>NUCLEOTIDE SEQUENCE</scope>
</reference>
<name>A0A381Z022_9ZZZZ</name>
<feature type="transmembrane region" description="Helical" evidence="1">
    <location>
        <begin position="25"/>
        <end position="43"/>
    </location>
</feature>
<proteinExistence type="predicted"/>
<dbReference type="AlphaFoldDB" id="A0A381Z022"/>
<protein>
    <submittedName>
        <fullName evidence="2">Uncharacterized protein</fullName>
    </submittedName>
</protein>
<gene>
    <name evidence="2" type="ORF">METZ01_LOCUS135479</name>
</gene>
<sequence length="45" mass="4902">MGMIPKKPKMTLAVMPPMKAGPVDFVFISLMVMAVVIAIVCVLPW</sequence>
<keyword evidence="1" id="KW-0812">Transmembrane</keyword>